<proteinExistence type="predicted"/>
<gene>
    <name evidence="1" type="ORF">A9Y76_28540</name>
</gene>
<accession>A0A192A8D5</accession>
<dbReference type="OrthoDB" id="9816422at2"/>
<keyword evidence="1" id="KW-0614">Plasmid</keyword>
<name>A0A192A8D5_9RALS</name>
<reference evidence="2" key="1">
    <citation type="submission" date="2016-06" db="EMBL/GenBank/DDBJ databases">
        <authorList>
            <person name="Xu Y."/>
            <person name="Nagy A."/>
            <person name="Yan X."/>
            <person name="Kim S.W."/>
            <person name="Haley B."/>
            <person name="Liu N.T."/>
            <person name="Nou X."/>
        </authorList>
    </citation>
    <scope>NUCLEOTIDE SEQUENCE [LARGE SCALE GENOMIC DNA]</scope>
    <source>
        <strain evidence="2">ATCC 49129</strain>
        <plasmid evidence="2">pri-1</plasmid>
    </source>
</reference>
<organism evidence="1 2">
    <name type="scientific">Ralstonia insidiosa</name>
    <dbReference type="NCBI Taxonomy" id="190721"/>
    <lineage>
        <taxon>Bacteria</taxon>
        <taxon>Pseudomonadati</taxon>
        <taxon>Pseudomonadota</taxon>
        <taxon>Betaproteobacteria</taxon>
        <taxon>Burkholderiales</taxon>
        <taxon>Burkholderiaceae</taxon>
        <taxon>Ralstonia</taxon>
    </lineage>
</organism>
<keyword evidence="2" id="KW-1185">Reference proteome</keyword>
<dbReference type="EMBL" id="CP016024">
    <property type="protein sequence ID" value="ANJ76536.1"/>
    <property type="molecule type" value="Genomic_DNA"/>
</dbReference>
<protein>
    <submittedName>
        <fullName evidence="1">Uncharacterized protein</fullName>
    </submittedName>
</protein>
<evidence type="ECO:0000313" key="1">
    <source>
        <dbReference type="EMBL" id="ANJ76536.1"/>
    </source>
</evidence>
<dbReference type="Proteomes" id="UP000078572">
    <property type="component" value="Plasmid pRI-1"/>
</dbReference>
<geneLocation type="plasmid" evidence="2">
    <name>pri-1</name>
</geneLocation>
<sequence>MRVLIHSASLGTLLYHAFDTALFSTMHQPIDHAMTFADEATARAYVEAIKNSTSNFVECFPEDLSFPEVATSASSASIAECVAAGVPAWQPSPAVPYEFNFHTGDVGHTVVYGAVRAGKSFLPPKQDGRP</sequence>
<dbReference type="AlphaFoldDB" id="A0A192A8D5"/>
<dbReference type="GeneID" id="61529976"/>
<dbReference type="RefSeq" id="WP_024979527.1">
    <property type="nucleotide sequence ID" value="NZ_CP016024.1"/>
</dbReference>
<evidence type="ECO:0000313" key="2">
    <source>
        <dbReference type="Proteomes" id="UP000078572"/>
    </source>
</evidence>